<dbReference type="Proteomes" id="UP000281708">
    <property type="component" value="Unassembled WGS sequence"/>
</dbReference>
<dbReference type="PRINTS" id="PR00412">
    <property type="entry name" value="EPOXHYDRLASE"/>
</dbReference>
<sequence>MSKEARLRFGEVRSADGTRLVTWTNDVASDLPTVLLCNGLGTNAHAWPALLDPDCGVRVVSWNHRGVSGSDRPSDRRHVGQQAFIDDALAVLDDAAVERCVVAGWSIGVGTACRFALAHPDRVRGLFALAGVPDDPFGAMGGPLHVPRPVARAFGRGLAGTLARIGAAFTPLTQHAPVTPRTTNALAHSGFMRPVADLDTARRAVAEFLTTPVDWYAHAARTLAADRVDVGRIAVPATFVGARHDLLARAADVRAAAARVLGATYVELDGSHFVQLEQPDAVHGLLVDLLTTVSA</sequence>
<evidence type="ECO:0000256" key="1">
    <source>
        <dbReference type="ARBA" id="ARBA00022559"/>
    </source>
</evidence>
<name>A0A3L8P908_9ACTN</name>
<protein>
    <submittedName>
        <fullName evidence="3">Alpha/beta fold hydrolase</fullName>
    </submittedName>
</protein>
<accession>A0A3L8P908</accession>
<dbReference type="InterPro" id="IPR000639">
    <property type="entry name" value="Epox_hydrolase-like"/>
</dbReference>
<keyword evidence="4" id="KW-1185">Reference proteome</keyword>
<dbReference type="EMBL" id="RDBE01000001">
    <property type="protein sequence ID" value="RLV51098.1"/>
    <property type="molecule type" value="Genomic_DNA"/>
</dbReference>
<keyword evidence="1" id="KW-0560">Oxidoreductase</keyword>
<proteinExistence type="predicted"/>
<organism evidence="3 4">
    <name type="scientific">Nocardioides mangrovicus</name>
    <dbReference type="NCBI Taxonomy" id="2478913"/>
    <lineage>
        <taxon>Bacteria</taxon>
        <taxon>Bacillati</taxon>
        <taxon>Actinomycetota</taxon>
        <taxon>Actinomycetes</taxon>
        <taxon>Propionibacteriales</taxon>
        <taxon>Nocardioidaceae</taxon>
        <taxon>Nocardioides</taxon>
    </lineage>
</organism>
<dbReference type="OrthoDB" id="5172953at2"/>
<dbReference type="RefSeq" id="WP_121804778.1">
    <property type="nucleotide sequence ID" value="NZ_RDBE01000001.1"/>
</dbReference>
<dbReference type="InterPro" id="IPR050471">
    <property type="entry name" value="AB_hydrolase"/>
</dbReference>
<dbReference type="InterPro" id="IPR000073">
    <property type="entry name" value="AB_hydrolase_1"/>
</dbReference>
<dbReference type="GO" id="GO:0016787">
    <property type="term" value="F:hydrolase activity"/>
    <property type="evidence" value="ECO:0007669"/>
    <property type="project" value="UniProtKB-KW"/>
</dbReference>
<evidence type="ECO:0000313" key="4">
    <source>
        <dbReference type="Proteomes" id="UP000281708"/>
    </source>
</evidence>
<dbReference type="InterPro" id="IPR029058">
    <property type="entry name" value="AB_hydrolase_fold"/>
</dbReference>
<dbReference type="GO" id="GO:0004601">
    <property type="term" value="F:peroxidase activity"/>
    <property type="evidence" value="ECO:0007669"/>
    <property type="project" value="UniProtKB-KW"/>
</dbReference>
<dbReference type="PANTHER" id="PTHR43433:SF5">
    <property type="entry name" value="AB HYDROLASE-1 DOMAIN-CONTAINING PROTEIN"/>
    <property type="match status" value="1"/>
</dbReference>
<dbReference type="PANTHER" id="PTHR43433">
    <property type="entry name" value="HYDROLASE, ALPHA/BETA FOLD FAMILY PROTEIN"/>
    <property type="match status" value="1"/>
</dbReference>
<reference evidence="3 4" key="1">
    <citation type="submission" date="2018-10" db="EMBL/GenBank/DDBJ databases">
        <title>Marmoricola sp. 4Q3S-7 whole genome shotgun sequence.</title>
        <authorList>
            <person name="Li F."/>
        </authorList>
    </citation>
    <scope>NUCLEOTIDE SEQUENCE [LARGE SCALE GENOMIC DNA]</scope>
    <source>
        <strain evidence="3 4">4Q3S-7</strain>
    </source>
</reference>
<keyword evidence="1" id="KW-0575">Peroxidase</keyword>
<comment type="caution">
    <text evidence="3">The sequence shown here is derived from an EMBL/GenBank/DDBJ whole genome shotgun (WGS) entry which is preliminary data.</text>
</comment>
<gene>
    <name evidence="3" type="ORF">D9V37_04040</name>
</gene>
<dbReference type="Pfam" id="PF00561">
    <property type="entry name" value="Abhydrolase_1"/>
    <property type="match status" value="1"/>
</dbReference>
<keyword evidence="3" id="KW-0378">Hydrolase</keyword>
<evidence type="ECO:0000259" key="2">
    <source>
        <dbReference type="Pfam" id="PF00561"/>
    </source>
</evidence>
<evidence type="ECO:0000313" key="3">
    <source>
        <dbReference type="EMBL" id="RLV51098.1"/>
    </source>
</evidence>
<dbReference type="Gene3D" id="3.40.50.1820">
    <property type="entry name" value="alpha/beta hydrolase"/>
    <property type="match status" value="1"/>
</dbReference>
<dbReference type="AlphaFoldDB" id="A0A3L8P908"/>
<feature type="domain" description="AB hydrolase-1" evidence="2">
    <location>
        <begin position="32"/>
        <end position="279"/>
    </location>
</feature>
<dbReference type="SUPFAM" id="SSF53474">
    <property type="entry name" value="alpha/beta-Hydrolases"/>
    <property type="match status" value="1"/>
</dbReference>